<feature type="region of interest" description="Disordered" evidence="1">
    <location>
        <begin position="97"/>
        <end position="132"/>
    </location>
</feature>
<proteinExistence type="predicted"/>
<dbReference type="RefSeq" id="XP_022471691.1">
    <property type="nucleotide sequence ID" value="XM_022621791.1"/>
</dbReference>
<dbReference type="Proteomes" id="UP000176998">
    <property type="component" value="Unassembled WGS sequence"/>
</dbReference>
<sequence>MADSSCSGSAPFKSLVDHGVQDRSLHRDRFSSAPSLQQGFRSTNQPYLAPAQAGFGEFRDSIVNAQIVPNIPQTYDLSTSNFSLGLQMSHAPAALDSRLLPPNPYQSASQIPSTAARATSQPKGSITSPPRASSWAQDFAAISKASPGAGIYAPGYSSSQYPAPAAGFTHDIMGSQSRPWLFGPQGSSSPVRNHGLKSNEADFDLEMNRWMAAHGDGRMEDLDAIMEQLAMELEQEQQTRAATQSPTDALDGCADTATTSASHISVQDGAQRTEGVAATAAITQQVSGSLSGHEIDAISVATRASLSDHVLDLERLRLDEANEGTPEPAEQGQSFSDISEAARQILESVQHEQGDKWKNSRFLSLMKDFRDGNKDIINNEILETSVNDEQIVEN</sequence>
<dbReference type="EMBL" id="MJBS01000098">
    <property type="protein sequence ID" value="OHE94529.1"/>
    <property type="molecule type" value="Genomic_DNA"/>
</dbReference>
<protein>
    <recommendedName>
        <fullName evidence="4">Peroxin 20</fullName>
    </recommendedName>
</protein>
<keyword evidence="3" id="KW-1185">Reference proteome</keyword>
<comment type="caution">
    <text evidence="2">The sequence shown here is derived from an EMBL/GenBank/DDBJ whole genome shotgun (WGS) entry which is preliminary data.</text>
</comment>
<accession>A0A1G4AZD6</accession>
<dbReference type="STRING" id="1209926.A0A1G4AZD6"/>
<organism evidence="2 3">
    <name type="scientific">Colletotrichum orchidophilum</name>
    <dbReference type="NCBI Taxonomy" id="1209926"/>
    <lineage>
        <taxon>Eukaryota</taxon>
        <taxon>Fungi</taxon>
        <taxon>Dikarya</taxon>
        <taxon>Ascomycota</taxon>
        <taxon>Pezizomycotina</taxon>
        <taxon>Sordariomycetes</taxon>
        <taxon>Hypocreomycetidae</taxon>
        <taxon>Glomerellales</taxon>
        <taxon>Glomerellaceae</taxon>
        <taxon>Colletotrichum</taxon>
    </lineage>
</organism>
<evidence type="ECO:0000313" key="2">
    <source>
        <dbReference type="EMBL" id="OHE94529.1"/>
    </source>
</evidence>
<dbReference type="GeneID" id="34563301"/>
<dbReference type="AlphaFoldDB" id="A0A1G4AZD6"/>
<evidence type="ECO:0000313" key="3">
    <source>
        <dbReference type="Proteomes" id="UP000176998"/>
    </source>
</evidence>
<dbReference type="OrthoDB" id="5407351at2759"/>
<feature type="compositionally biased region" description="Polar residues" evidence="1">
    <location>
        <begin position="105"/>
        <end position="132"/>
    </location>
</feature>
<gene>
    <name evidence="2" type="ORF">CORC01_10162</name>
</gene>
<evidence type="ECO:0000256" key="1">
    <source>
        <dbReference type="SAM" id="MobiDB-lite"/>
    </source>
</evidence>
<name>A0A1G4AZD6_9PEZI</name>
<reference evidence="2 3" key="1">
    <citation type="submission" date="2016-09" db="EMBL/GenBank/DDBJ databases">
        <authorList>
            <person name="Capua I."/>
            <person name="De Benedictis P."/>
            <person name="Joannis T."/>
            <person name="Lombin L.H."/>
            <person name="Cattoli G."/>
        </authorList>
    </citation>
    <scope>NUCLEOTIDE SEQUENCE [LARGE SCALE GENOMIC DNA]</scope>
    <source>
        <strain evidence="2 3">IMI 309357</strain>
    </source>
</reference>
<evidence type="ECO:0008006" key="4">
    <source>
        <dbReference type="Google" id="ProtNLM"/>
    </source>
</evidence>
<feature type="region of interest" description="Disordered" evidence="1">
    <location>
        <begin position="177"/>
        <end position="196"/>
    </location>
</feature>